<evidence type="ECO:0000313" key="4">
    <source>
        <dbReference type="Proteomes" id="UP001206924"/>
    </source>
</evidence>
<reference evidence="3 4" key="1">
    <citation type="submission" date="2022-07" db="EMBL/GenBank/DDBJ databases">
        <title>Novel species in genus Arthrobacter.</title>
        <authorList>
            <person name="Liu Y."/>
        </authorList>
    </citation>
    <scope>NUCLEOTIDE SEQUENCE [LARGE SCALE GENOMIC DNA]</scope>
    <source>
        <strain evidence="4">zg-Y859</strain>
    </source>
</reference>
<organism evidence="3 4">
    <name type="scientific">Arthrobacter jinronghuae</name>
    <dbReference type="NCBI Taxonomy" id="2964609"/>
    <lineage>
        <taxon>Bacteria</taxon>
        <taxon>Bacillati</taxon>
        <taxon>Actinomycetota</taxon>
        <taxon>Actinomycetes</taxon>
        <taxon>Micrococcales</taxon>
        <taxon>Micrococcaceae</taxon>
        <taxon>Arthrobacter</taxon>
    </lineage>
</organism>
<keyword evidence="4" id="KW-1185">Reference proteome</keyword>
<evidence type="ECO:0000256" key="1">
    <source>
        <dbReference type="SAM" id="MobiDB-lite"/>
    </source>
</evidence>
<feature type="compositionally biased region" description="Low complexity" evidence="1">
    <location>
        <begin position="32"/>
        <end position="73"/>
    </location>
</feature>
<gene>
    <name evidence="3" type="ORF">NNX28_16220</name>
</gene>
<dbReference type="EMBL" id="JANFLP010000018">
    <property type="protein sequence ID" value="MCQ1951468.1"/>
    <property type="molecule type" value="Genomic_DNA"/>
</dbReference>
<feature type="chain" id="PRO_5046506369" evidence="2">
    <location>
        <begin position="27"/>
        <end position="195"/>
    </location>
</feature>
<feature type="compositionally biased region" description="Polar residues" evidence="1">
    <location>
        <begin position="101"/>
        <end position="111"/>
    </location>
</feature>
<protein>
    <submittedName>
        <fullName evidence="3">DUF3060 domain-containing protein</fullName>
    </submittedName>
</protein>
<accession>A0ABT1NUR1</accession>
<sequence length="195" mass="19376">MYRSSRITAPVITAVAGLALIAGCSADPAPTPEETGTPSSTSVGTPESTATASGTDPSASTASGSSAATITLSRGQEHKITEANTSVSITCSGGGDIDVETNGSTVRTTGQCEDIDIRGNNNSVSGEDAESLDIEGNNNSATLSNVPDIDVDGTANSVGVEETGDIDVEGENNTVTYTSGDPLIETEGTNSVSAG</sequence>
<dbReference type="RefSeq" id="WP_255866498.1">
    <property type="nucleotide sequence ID" value="NZ_CP104263.1"/>
</dbReference>
<proteinExistence type="predicted"/>
<feature type="signal peptide" evidence="2">
    <location>
        <begin position="1"/>
        <end position="26"/>
    </location>
</feature>
<dbReference type="Proteomes" id="UP001206924">
    <property type="component" value="Unassembled WGS sequence"/>
</dbReference>
<evidence type="ECO:0000256" key="2">
    <source>
        <dbReference type="SAM" id="SignalP"/>
    </source>
</evidence>
<dbReference type="Pfam" id="PF11259">
    <property type="entry name" value="DUF3060"/>
    <property type="match status" value="1"/>
</dbReference>
<feature type="compositionally biased region" description="Polar residues" evidence="1">
    <location>
        <begin position="82"/>
        <end position="91"/>
    </location>
</feature>
<dbReference type="InterPro" id="IPR021417">
    <property type="entry name" value="DUF3060"/>
</dbReference>
<feature type="compositionally biased region" description="Polar residues" evidence="1">
    <location>
        <begin position="136"/>
        <end position="145"/>
    </location>
</feature>
<comment type="caution">
    <text evidence="3">The sequence shown here is derived from an EMBL/GenBank/DDBJ whole genome shotgun (WGS) entry which is preliminary data.</text>
</comment>
<dbReference type="PROSITE" id="PS51257">
    <property type="entry name" value="PROKAR_LIPOPROTEIN"/>
    <property type="match status" value="1"/>
</dbReference>
<feature type="region of interest" description="Disordered" evidence="1">
    <location>
        <begin position="24"/>
        <end position="195"/>
    </location>
</feature>
<evidence type="ECO:0000313" key="3">
    <source>
        <dbReference type="EMBL" id="MCQ1951468.1"/>
    </source>
</evidence>
<keyword evidence="2" id="KW-0732">Signal</keyword>
<name>A0ABT1NUR1_9MICC</name>